<evidence type="ECO:0000256" key="4">
    <source>
        <dbReference type="ARBA" id="ARBA00022553"/>
    </source>
</evidence>
<dbReference type="PANTHER" id="PTHR45436:SF5">
    <property type="entry name" value="SENSOR HISTIDINE KINASE TRCS"/>
    <property type="match status" value="1"/>
</dbReference>
<evidence type="ECO:0000256" key="10">
    <source>
        <dbReference type="ARBA" id="ARBA00023136"/>
    </source>
</evidence>
<dbReference type="PANTHER" id="PTHR45436">
    <property type="entry name" value="SENSOR HISTIDINE KINASE YKOH"/>
    <property type="match status" value="1"/>
</dbReference>
<dbReference type="InterPro" id="IPR036890">
    <property type="entry name" value="HATPase_C_sf"/>
</dbReference>
<reference evidence="15" key="1">
    <citation type="submission" date="2021-04" db="EMBL/GenBank/DDBJ databases">
        <title>Genome based classification of Actinospica acidithermotolerans sp. nov., an actinobacterium isolated from an Indonesian hot spring.</title>
        <authorList>
            <person name="Kusuma A.B."/>
            <person name="Putra K.E."/>
            <person name="Nafisah S."/>
            <person name="Loh J."/>
            <person name="Nouioui I."/>
            <person name="Goodfellow M."/>
        </authorList>
    </citation>
    <scope>NUCLEOTIDE SEQUENCE</scope>
    <source>
        <strain evidence="15">DSM 45618</strain>
    </source>
</reference>
<dbReference type="Proteomes" id="UP000677913">
    <property type="component" value="Unassembled WGS sequence"/>
</dbReference>
<evidence type="ECO:0000256" key="1">
    <source>
        <dbReference type="ARBA" id="ARBA00000085"/>
    </source>
</evidence>
<feature type="domain" description="Histidine kinase" evidence="13">
    <location>
        <begin position="299"/>
        <end position="515"/>
    </location>
</feature>
<feature type="region of interest" description="Disordered" evidence="11">
    <location>
        <begin position="104"/>
        <end position="145"/>
    </location>
</feature>
<evidence type="ECO:0000256" key="12">
    <source>
        <dbReference type="SAM" id="Phobius"/>
    </source>
</evidence>
<evidence type="ECO:0000259" key="14">
    <source>
        <dbReference type="PROSITE" id="PS50885"/>
    </source>
</evidence>
<keyword evidence="7 15" id="KW-0418">Kinase</keyword>
<keyword evidence="5" id="KW-0808">Transferase</keyword>
<dbReference type="PROSITE" id="PS50109">
    <property type="entry name" value="HIS_KIN"/>
    <property type="match status" value="1"/>
</dbReference>
<comment type="subcellular location">
    <subcellularLocation>
        <location evidence="2">Cell membrane</location>
    </subcellularLocation>
</comment>
<dbReference type="InterPro" id="IPR003661">
    <property type="entry name" value="HisK_dim/P_dom"/>
</dbReference>
<evidence type="ECO:0000313" key="15">
    <source>
        <dbReference type="EMBL" id="MBS2962339.1"/>
    </source>
</evidence>
<dbReference type="SMART" id="SM00388">
    <property type="entry name" value="HisKA"/>
    <property type="match status" value="1"/>
</dbReference>
<dbReference type="SUPFAM" id="SSF158472">
    <property type="entry name" value="HAMP domain-like"/>
    <property type="match status" value="1"/>
</dbReference>
<organism evidence="15 16">
    <name type="scientific">Actinocrinis puniceicyclus</name>
    <dbReference type="NCBI Taxonomy" id="977794"/>
    <lineage>
        <taxon>Bacteria</taxon>
        <taxon>Bacillati</taxon>
        <taxon>Actinomycetota</taxon>
        <taxon>Actinomycetes</taxon>
        <taxon>Catenulisporales</taxon>
        <taxon>Actinospicaceae</taxon>
        <taxon>Actinocrinis</taxon>
    </lineage>
</organism>
<evidence type="ECO:0000256" key="9">
    <source>
        <dbReference type="ARBA" id="ARBA00023012"/>
    </source>
</evidence>
<dbReference type="Pfam" id="PF02518">
    <property type="entry name" value="HATPase_c"/>
    <property type="match status" value="1"/>
</dbReference>
<dbReference type="GO" id="GO:0000155">
    <property type="term" value="F:phosphorelay sensor kinase activity"/>
    <property type="evidence" value="ECO:0007669"/>
    <property type="project" value="InterPro"/>
</dbReference>
<evidence type="ECO:0000256" key="11">
    <source>
        <dbReference type="SAM" id="MobiDB-lite"/>
    </source>
</evidence>
<dbReference type="RefSeq" id="WP_211464897.1">
    <property type="nucleotide sequence ID" value="NZ_JAGSXH010000010.1"/>
</dbReference>
<sequence length="534" mass="53873">MAGSGARLFGPVGRRLFAAFALVGIGAVTVVAVLAVFSVTRQTDSLVASQRAQVRREVTAALADAYAAAGSWSTADLTAVHALAQAGSANLIVLDTSGGAVTTITASPQTEHGPGPARSASGGPGEHRGTPQTTHGGSHNAAAASGGSGVVGLAAARPAAAPSATPVPTAAGTTTAAVSGQAEPIVVGGQSVGSVLITFPAVAATAAGQAGQAILRQVALAAVVAVVLAAVAALLVTRRTTRPLAALADAAAAVERGESDVAARLRPQVGEFGQVTAAFARMARTLEREDALRRTLVSDVAHELRTPVTILRGTSEQLIDGVTEPTPERLASLYEETLRLERLVEDLSTLAAAQAATLSLRRSPVDLAEVAAQAQRALRPQFEEAALDLRLECRPALVDGDRDRLAQVLTNLLTNALKFTPSGGTVTVATDAGPDESGHDVTRLSVRDTGPGIPAAELPHLFQRFWRGSSAAGRGGSGIGLAVVAELVAAHGGAVRAESPSGGGAVFTVTLPRAPRAPRAVARSRGTGPRSHPG</sequence>
<gene>
    <name evidence="15" type="ORF">KGA66_04725</name>
</gene>
<evidence type="ECO:0000313" key="16">
    <source>
        <dbReference type="Proteomes" id="UP000677913"/>
    </source>
</evidence>
<dbReference type="EMBL" id="JAGSXH010000010">
    <property type="protein sequence ID" value="MBS2962339.1"/>
    <property type="molecule type" value="Genomic_DNA"/>
</dbReference>
<proteinExistence type="predicted"/>
<dbReference type="CDD" id="cd00082">
    <property type="entry name" value="HisKA"/>
    <property type="match status" value="1"/>
</dbReference>
<evidence type="ECO:0000256" key="7">
    <source>
        <dbReference type="ARBA" id="ARBA00022777"/>
    </source>
</evidence>
<keyword evidence="10 12" id="KW-0472">Membrane</keyword>
<dbReference type="SUPFAM" id="SSF55874">
    <property type="entry name" value="ATPase domain of HSP90 chaperone/DNA topoisomerase II/histidine kinase"/>
    <property type="match status" value="1"/>
</dbReference>
<dbReference type="InterPro" id="IPR004358">
    <property type="entry name" value="Sig_transdc_His_kin-like_C"/>
</dbReference>
<protein>
    <recommendedName>
        <fullName evidence="3">histidine kinase</fullName>
        <ecNumber evidence="3">2.7.13.3</ecNumber>
    </recommendedName>
</protein>
<keyword evidence="4" id="KW-0597">Phosphoprotein</keyword>
<accession>A0A8J7WM65</accession>
<feature type="compositionally biased region" description="Low complexity" evidence="11">
    <location>
        <begin position="135"/>
        <end position="145"/>
    </location>
</feature>
<dbReference type="InterPro" id="IPR003594">
    <property type="entry name" value="HATPase_dom"/>
</dbReference>
<dbReference type="InterPro" id="IPR036097">
    <property type="entry name" value="HisK_dim/P_sf"/>
</dbReference>
<keyword evidence="6 12" id="KW-0812">Transmembrane</keyword>
<dbReference type="Gene3D" id="3.30.565.10">
    <property type="entry name" value="Histidine kinase-like ATPase, C-terminal domain"/>
    <property type="match status" value="1"/>
</dbReference>
<dbReference type="SMART" id="SM00387">
    <property type="entry name" value="HATPase_c"/>
    <property type="match status" value="1"/>
</dbReference>
<dbReference type="SMART" id="SM00304">
    <property type="entry name" value="HAMP"/>
    <property type="match status" value="1"/>
</dbReference>
<dbReference type="GO" id="GO:0005886">
    <property type="term" value="C:plasma membrane"/>
    <property type="evidence" value="ECO:0007669"/>
    <property type="project" value="UniProtKB-SubCell"/>
</dbReference>
<keyword evidence="9" id="KW-0902">Two-component regulatory system</keyword>
<dbReference type="Gene3D" id="1.10.287.130">
    <property type="match status" value="1"/>
</dbReference>
<dbReference type="InterPro" id="IPR050428">
    <property type="entry name" value="TCS_sensor_his_kinase"/>
</dbReference>
<feature type="domain" description="HAMP" evidence="14">
    <location>
        <begin position="238"/>
        <end position="291"/>
    </location>
</feature>
<evidence type="ECO:0000256" key="2">
    <source>
        <dbReference type="ARBA" id="ARBA00004236"/>
    </source>
</evidence>
<dbReference type="EC" id="2.7.13.3" evidence="3"/>
<feature type="transmembrane region" description="Helical" evidence="12">
    <location>
        <begin position="218"/>
        <end position="236"/>
    </location>
</feature>
<dbReference type="InterPro" id="IPR005467">
    <property type="entry name" value="His_kinase_dom"/>
</dbReference>
<name>A0A8J7WM65_9ACTN</name>
<keyword evidence="8 12" id="KW-1133">Transmembrane helix</keyword>
<evidence type="ECO:0000256" key="8">
    <source>
        <dbReference type="ARBA" id="ARBA00022989"/>
    </source>
</evidence>
<evidence type="ECO:0000259" key="13">
    <source>
        <dbReference type="PROSITE" id="PS50109"/>
    </source>
</evidence>
<dbReference type="PRINTS" id="PR00344">
    <property type="entry name" value="BCTRLSENSOR"/>
</dbReference>
<keyword evidence="16" id="KW-1185">Reference proteome</keyword>
<dbReference type="AlphaFoldDB" id="A0A8J7WM65"/>
<evidence type="ECO:0000256" key="5">
    <source>
        <dbReference type="ARBA" id="ARBA00022679"/>
    </source>
</evidence>
<dbReference type="SUPFAM" id="SSF47384">
    <property type="entry name" value="Homodimeric domain of signal transducing histidine kinase"/>
    <property type="match status" value="1"/>
</dbReference>
<dbReference type="Pfam" id="PF00672">
    <property type="entry name" value="HAMP"/>
    <property type="match status" value="1"/>
</dbReference>
<evidence type="ECO:0000256" key="6">
    <source>
        <dbReference type="ARBA" id="ARBA00022692"/>
    </source>
</evidence>
<dbReference type="FunFam" id="3.30.565.10:FF:000006">
    <property type="entry name" value="Sensor histidine kinase WalK"/>
    <property type="match status" value="1"/>
</dbReference>
<comment type="caution">
    <text evidence="15">The sequence shown here is derived from an EMBL/GenBank/DDBJ whole genome shotgun (WGS) entry which is preliminary data.</text>
</comment>
<dbReference type="InterPro" id="IPR003660">
    <property type="entry name" value="HAMP_dom"/>
</dbReference>
<dbReference type="Gene3D" id="6.10.340.10">
    <property type="match status" value="1"/>
</dbReference>
<dbReference type="Pfam" id="PF00512">
    <property type="entry name" value="HisKA"/>
    <property type="match status" value="1"/>
</dbReference>
<evidence type="ECO:0000256" key="3">
    <source>
        <dbReference type="ARBA" id="ARBA00012438"/>
    </source>
</evidence>
<feature type="transmembrane region" description="Helical" evidence="12">
    <location>
        <begin position="16"/>
        <end position="37"/>
    </location>
</feature>
<comment type="catalytic activity">
    <reaction evidence="1">
        <text>ATP + protein L-histidine = ADP + protein N-phospho-L-histidine.</text>
        <dbReference type="EC" id="2.7.13.3"/>
    </reaction>
</comment>
<dbReference type="PROSITE" id="PS50885">
    <property type="entry name" value="HAMP"/>
    <property type="match status" value="1"/>
</dbReference>